<dbReference type="PROSITE" id="PS51379">
    <property type="entry name" value="4FE4S_FER_2"/>
    <property type="match status" value="1"/>
</dbReference>
<evidence type="ECO:0000259" key="5">
    <source>
        <dbReference type="PROSITE" id="PS51379"/>
    </source>
</evidence>
<evidence type="ECO:0000313" key="7">
    <source>
        <dbReference type="Proteomes" id="UP000316517"/>
    </source>
</evidence>
<reference evidence="6 7" key="1">
    <citation type="submission" date="2019-03" db="EMBL/GenBank/DDBJ databases">
        <title>Metabolic potential of uncultured bacteria and archaea associated with petroleum seepage in deep-sea sediments.</title>
        <authorList>
            <person name="Dong X."/>
            <person name="Hubert C."/>
        </authorList>
    </citation>
    <scope>NUCLEOTIDE SEQUENCE [LARGE SCALE GENOMIC DNA]</scope>
    <source>
        <strain evidence="6">E44_bin3</strain>
    </source>
</reference>
<comment type="caution">
    <text evidence="6">The sequence shown here is derived from an EMBL/GenBank/DDBJ whole genome shotgun (WGS) entry which is preliminary data.</text>
</comment>
<evidence type="ECO:0000256" key="1">
    <source>
        <dbReference type="ARBA" id="ARBA00022485"/>
    </source>
</evidence>
<dbReference type="CDD" id="cd04410">
    <property type="entry name" value="DMSOR_beta-like"/>
    <property type="match status" value="1"/>
</dbReference>
<dbReference type="Gene3D" id="3.30.70.20">
    <property type="match status" value="2"/>
</dbReference>
<dbReference type="GO" id="GO:0051539">
    <property type="term" value="F:4 iron, 4 sulfur cluster binding"/>
    <property type="evidence" value="ECO:0007669"/>
    <property type="project" value="UniProtKB-KW"/>
</dbReference>
<proteinExistence type="predicted"/>
<evidence type="ECO:0000256" key="3">
    <source>
        <dbReference type="ARBA" id="ARBA00023004"/>
    </source>
</evidence>
<feature type="domain" description="4Fe-4S ferredoxin-type" evidence="5">
    <location>
        <begin position="87"/>
        <end position="116"/>
    </location>
</feature>
<accession>A0A523THN5</accession>
<keyword evidence="3" id="KW-0408">Iron</keyword>
<dbReference type="GO" id="GO:0046872">
    <property type="term" value="F:metal ion binding"/>
    <property type="evidence" value="ECO:0007669"/>
    <property type="project" value="UniProtKB-KW"/>
</dbReference>
<dbReference type="Pfam" id="PF13247">
    <property type="entry name" value="Fer4_11"/>
    <property type="match status" value="1"/>
</dbReference>
<dbReference type="PROSITE" id="PS00198">
    <property type="entry name" value="4FE4S_FER_1"/>
    <property type="match status" value="1"/>
</dbReference>
<dbReference type="InterPro" id="IPR017900">
    <property type="entry name" value="4Fe4S_Fe_S_CS"/>
</dbReference>
<organism evidence="6 7">
    <name type="scientific">Aerophobetes bacterium</name>
    <dbReference type="NCBI Taxonomy" id="2030807"/>
    <lineage>
        <taxon>Bacteria</taxon>
        <taxon>Candidatus Aerophobota</taxon>
    </lineage>
</organism>
<dbReference type="InterPro" id="IPR050954">
    <property type="entry name" value="ET_IronSulfur_Cluster-Binding"/>
</dbReference>
<evidence type="ECO:0000256" key="4">
    <source>
        <dbReference type="ARBA" id="ARBA00023014"/>
    </source>
</evidence>
<dbReference type="PANTHER" id="PTHR43177">
    <property type="entry name" value="PROTEIN NRFC"/>
    <property type="match status" value="1"/>
</dbReference>
<dbReference type="SUPFAM" id="SSF54862">
    <property type="entry name" value="4Fe-4S ferredoxins"/>
    <property type="match status" value="1"/>
</dbReference>
<dbReference type="EMBL" id="SOJT01000063">
    <property type="protein sequence ID" value="TET29816.1"/>
    <property type="molecule type" value="Genomic_DNA"/>
</dbReference>
<evidence type="ECO:0000256" key="2">
    <source>
        <dbReference type="ARBA" id="ARBA00022723"/>
    </source>
</evidence>
<dbReference type="PANTHER" id="PTHR43177:SF3">
    <property type="entry name" value="PROTEIN NRFC HOMOLOG"/>
    <property type="match status" value="1"/>
</dbReference>
<dbReference type="Proteomes" id="UP000316517">
    <property type="component" value="Unassembled WGS sequence"/>
</dbReference>
<protein>
    <submittedName>
        <fullName evidence="6">4Fe-4S ferredoxin</fullName>
    </submittedName>
</protein>
<keyword evidence="4" id="KW-0411">Iron-sulfur</keyword>
<evidence type="ECO:0000313" key="6">
    <source>
        <dbReference type="EMBL" id="TET29816.1"/>
    </source>
</evidence>
<name>A0A523THN5_UNCAE</name>
<gene>
    <name evidence="6" type="ORF">E3J68_01395</name>
</gene>
<dbReference type="AlphaFoldDB" id="A0A523THN5"/>
<keyword evidence="2" id="KW-0479">Metal-binding</keyword>
<sequence length="176" mass="20275">MDEAKAKQRKDPTKKPARRLFIDLDQWWEVKDPKVECSYPYHPDNDGFISLREWLAFQLVCRKCEDAPCISACRYEALERLESGEIKEIKRNNLLCVGCKSCALACPFGTIYFEIIPFLTFKCDLCEGRLKEGEKPLCVHTSPQGAIEYGDLEVEEEKNQHLVGEVIVQMTPWKKG</sequence>
<dbReference type="InterPro" id="IPR017896">
    <property type="entry name" value="4Fe4S_Fe-S-bd"/>
</dbReference>
<keyword evidence="1" id="KW-0004">4Fe-4S</keyword>